<dbReference type="Proteomes" id="UP000182314">
    <property type="component" value="Unassembled WGS sequence"/>
</dbReference>
<name>A0AA94H6B6_9ENTR</name>
<evidence type="ECO:0000313" key="3">
    <source>
        <dbReference type="EMBL" id="SFC99022.1"/>
    </source>
</evidence>
<keyword evidence="4" id="KW-1185">Reference proteome</keyword>
<evidence type="ECO:0000313" key="4">
    <source>
        <dbReference type="Proteomes" id="UP000078227"/>
    </source>
</evidence>
<gene>
    <name evidence="2" type="ORF">AWR26_23525</name>
    <name evidence="3" type="ORF">SAMN05216286_3810</name>
</gene>
<dbReference type="RefSeq" id="WP_064568786.1">
    <property type="nucleotide sequence ID" value="NZ_CP014007.2"/>
</dbReference>
<keyword evidence="1" id="KW-0732">Signal</keyword>
<feature type="chain" id="PRO_5041676782" evidence="1">
    <location>
        <begin position="18"/>
        <end position="143"/>
    </location>
</feature>
<protein>
    <submittedName>
        <fullName evidence="3">Uncharacterized protein</fullName>
    </submittedName>
</protein>
<reference evidence="3 5" key="1">
    <citation type="submission" date="2016-10" db="EMBL/GenBank/DDBJ databases">
        <authorList>
            <person name="Varghese N."/>
            <person name="Submissions S."/>
        </authorList>
    </citation>
    <scope>NUCLEOTIDE SEQUENCE [LARGE SCALE GENOMIC DNA]</scope>
    <source>
        <strain evidence="3 5">CGMCC 1.7012</strain>
    </source>
</reference>
<evidence type="ECO:0000256" key="1">
    <source>
        <dbReference type="SAM" id="SignalP"/>
    </source>
</evidence>
<reference evidence="2 4" key="2">
    <citation type="submission" date="2021-03" db="EMBL/GenBank/DDBJ databases">
        <authorList>
            <person name="Li Y."/>
            <person name="Li S."/>
            <person name="Chen M."/>
            <person name="Peng G."/>
            <person name="Tan Z."/>
            <person name="An Q."/>
        </authorList>
    </citation>
    <scope>NUCLEOTIDE SEQUENCE [LARGE SCALE GENOMIC DNA]</scope>
    <source>
        <strain evidence="2 4">Ola 51</strain>
    </source>
</reference>
<proteinExistence type="predicted"/>
<evidence type="ECO:0000313" key="5">
    <source>
        <dbReference type="Proteomes" id="UP000182314"/>
    </source>
</evidence>
<dbReference type="EMBL" id="CP014007">
    <property type="protein sequence ID" value="ANI84974.1"/>
    <property type="molecule type" value="Genomic_DNA"/>
</dbReference>
<sequence length="143" mass="16468">MKIWPFILLFISVTTHANSNFGRWGTTCDDDGFSININDKPNSLIVNDNQIVINIHAKEIDKNKINIYYDSVADLGRGGMNFDWKNISQIKPVAELSFIKQKGELRWKGFYDNKRSKYFWISDPDFVQSYSEGGVIKLHKCGI</sequence>
<dbReference type="AlphaFoldDB" id="A0AA94H6B6"/>
<dbReference type="KEGG" id="kor:AWR26_23525"/>
<dbReference type="EMBL" id="FOKO01000005">
    <property type="protein sequence ID" value="SFC99022.1"/>
    <property type="molecule type" value="Genomic_DNA"/>
</dbReference>
<dbReference type="Proteomes" id="UP000078227">
    <property type="component" value="Chromosome"/>
</dbReference>
<accession>A0AA94H6B6</accession>
<feature type="signal peptide" evidence="1">
    <location>
        <begin position="1"/>
        <end position="17"/>
    </location>
</feature>
<evidence type="ECO:0000313" key="2">
    <source>
        <dbReference type="EMBL" id="ANI84974.1"/>
    </source>
</evidence>
<organism evidence="3 5">
    <name type="scientific">Kosakonia oryzae</name>
    <dbReference type="NCBI Taxonomy" id="497725"/>
    <lineage>
        <taxon>Bacteria</taxon>
        <taxon>Pseudomonadati</taxon>
        <taxon>Pseudomonadota</taxon>
        <taxon>Gammaproteobacteria</taxon>
        <taxon>Enterobacterales</taxon>
        <taxon>Enterobacteriaceae</taxon>
        <taxon>Kosakonia</taxon>
    </lineage>
</organism>